<keyword evidence="1" id="KW-1133">Transmembrane helix</keyword>
<feature type="transmembrane region" description="Helical" evidence="1">
    <location>
        <begin position="120"/>
        <end position="144"/>
    </location>
</feature>
<dbReference type="Gene3D" id="1.20.5.340">
    <property type="match status" value="3"/>
</dbReference>
<organism evidence="2 3">
    <name type="scientific">Methylobacterium aquaticum</name>
    <dbReference type="NCBI Taxonomy" id="270351"/>
    <lineage>
        <taxon>Bacteria</taxon>
        <taxon>Pseudomonadati</taxon>
        <taxon>Pseudomonadota</taxon>
        <taxon>Alphaproteobacteria</taxon>
        <taxon>Hyphomicrobiales</taxon>
        <taxon>Methylobacteriaceae</taxon>
        <taxon>Methylobacterium</taxon>
    </lineage>
</organism>
<dbReference type="OrthoDB" id="7349961at2"/>
<feature type="transmembrane region" description="Helical" evidence="1">
    <location>
        <begin position="88"/>
        <end position="108"/>
    </location>
</feature>
<dbReference type="RefSeq" id="WP_060845931.1">
    <property type="nucleotide sequence ID" value="NZ_AP014704.1"/>
</dbReference>
<keyword evidence="1" id="KW-0812">Transmembrane</keyword>
<proteinExistence type="predicted"/>
<reference evidence="3" key="2">
    <citation type="submission" date="2015-01" db="EMBL/GenBank/DDBJ databases">
        <title>Complete genome sequence of Methylobacterium aquaticum strain 22A.</title>
        <authorList>
            <person name="Tani A."/>
            <person name="Ogura Y."/>
            <person name="Hayashi T."/>
        </authorList>
    </citation>
    <scope>NUCLEOTIDE SEQUENCE [LARGE SCALE GENOMIC DNA]</scope>
    <source>
        <strain evidence="3">MA-22A</strain>
    </source>
</reference>
<dbReference type="PATRIC" id="fig|270351.10.peg.970"/>
<dbReference type="EMBL" id="AP014704">
    <property type="protein sequence ID" value="BAQ44408.1"/>
    <property type="molecule type" value="Genomic_DNA"/>
</dbReference>
<evidence type="ECO:0000313" key="3">
    <source>
        <dbReference type="Proteomes" id="UP000061432"/>
    </source>
</evidence>
<dbReference type="NCBIfam" id="NF040662">
    <property type="entry name" value="attach_TipJ_rel"/>
    <property type="match status" value="1"/>
</dbReference>
<keyword evidence="1" id="KW-0472">Membrane</keyword>
<protein>
    <submittedName>
        <fullName evidence="2">Methyl-accepting chemotaxis protein</fullName>
    </submittedName>
</protein>
<evidence type="ECO:0000256" key="1">
    <source>
        <dbReference type="SAM" id="Phobius"/>
    </source>
</evidence>
<name>A0A0C6F7U2_9HYPH</name>
<evidence type="ECO:0000313" key="2">
    <source>
        <dbReference type="EMBL" id="BAQ44408.1"/>
    </source>
</evidence>
<dbReference type="STRING" id="270351.Maq22A_c05090"/>
<dbReference type="SUPFAM" id="SSF57997">
    <property type="entry name" value="Tropomyosin"/>
    <property type="match status" value="1"/>
</dbReference>
<gene>
    <name evidence="2" type="ORF">Maq22A_c05090</name>
</gene>
<sequence>MTLVVTANVVGQVRGEPVRLPNRRRRLSTIVARHRPAGRQFIVSVHRKGAEAFKPTDRSVRLRATWKSTLVGPEDVVLITVVPLGKSFLSIGLAIASIALIAIAPYAAPAIAAGLTGVATASAGATFAVQAGLVIGGLALGYAAQAAKGAGKSQKQAELYSLSGGGNVPKPGSRRPLLYGRCWSAPPLSQGDYFLYDGDTMVLTKRMTLGIGKFQVHRIRVGDALFWSENGGLQLPFNSTATGNLGTAIEILYEQVSQLASGDVITSNAVSGQEMPRPGGNPDRTPWFRLTPQGVVADAALLSWTYPAVFRVSSSGRQVGTVAGVVFYGRKIDPTTGQVIGPEFEIQRSTELSDTLSPTPLRRSAYFRLPEAGSTYEISAQNAYPDPVGFEQQNRATWDGMSAYKDDYRIRPETTEIVLRIRAGKGLTVTAYSDIMVDATRIVPVWDGSAWTEQPTSKAVWAYCDLVRSTYGLAQPNSVDAAKALYYANLLADNDTYDGALPEVSSFWEAAGQLLLPLRADPVKVGAVHSFVRDESRAEPRHILTRRQIVRDSSGATYKTKVEGGDVIVEFDRDGDPKRPDEVRYSYGPPTRTPKRYKVAGITDGLHALKHATWLAAVAVFRGAERKIQTEWDGRLVYPGDHILSDLWFLRGKQAYGVASADGNVLTLDVTANVPAAYGYGSIRTRQGKEWGILRMRGVGARGLELHPEDVAALSAQTGLGLAAVLARDTQDPTTVVLGELVELRETYVARSAIPSDPDHVQVEMVKDDARVWQLLDEQTIAPAPVGTDPLAEPLMPTISVLHARCQRVETGIEVVWGVSVTLGARAYEVEISYDGGATWEVLSPLGPASSGRAQMRQTDQPVTVRARAYGRTGLHGDWITTTFTTVAPVVQGELIEPLSIQIEKMSAQLQKDIGAINDLGRGTLALGQQLTVDKLAEAQGLIDSAREATRLALSIGDDSILGSIRQLAAAVDRLAGEAATQTGDSFEERQLLKVADGRNFAAIERETRLRVSGDEVLASITTTLAVRLDTAEGGIVANASAIQGVSSRVTVAEGAITAQSQQITTLGARIDANDLAISGQATATQQLTARVTLTEGNIVSLSESLTALRSTVTTQGGQISANATAVDRVSTRAEQIDGRVTSEATRTTALEATVSDQGRQISGTSTALSDLTARTTTAEGRITSEAARLDALSSTVSTQGGQISSTADAVWRLTTRTSAAEGRIESEARRTDALAASVSDQGREIVGQARAIDDLAARTSTTEGNVTSIANKTTALEATASTLGGQISGNSQALQDLSARTSATEQGVSSQAQQLSNLSSTVSGQGGQIGANAQAVSQLQTRADNVDGQLSSQASSIQSLSTTQNGHTAQITTLAASYDGVKVQYGVTGYIDGKTGGFVLTGAKRLDGGNPFQLLVSADMFVDGLLTARMMSTTSLITTSAQIGNLTVDNINVKDGAISGLVSAQSNGQQASVTINVRTARAVAVLANRVGDLSSRFRQTGISTGAIKIYRDGNLIGAIPANFTMDFDPSPNVNASYLRLGPTTYPILDYPGVGAHTYQVVDDNTVGIGGVYISVQESK</sequence>
<accession>A0A0C6F7U2</accession>
<dbReference type="KEGG" id="maqu:Maq22A_c05090"/>
<dbReference type="Proteomes" id="UP000061432">
    <property type="component" value="Chromosome"/>
</dbReference>
<reference evidence="2 3" key="1">
    <citation type="journal article" date="2015" name="Genome Announc.">
        <title>Complete Genome Sequence of Methylobacterium aquaticum Strain 22A, Isolated from Racomitrium japonicum Moss.</title>
        <authorList>
            <person name="Tani A."/>
            <person name="Ogura Y."/>
            <person name="Hayashi T."/>
            <person name="Kimbara K."/>
        </authorList>
    </citation>
    <scope>NUCLEOTIDE SEQUENCE [LARGE SCALE GENOMIC DNA]</scope>
    <source>
        <strain evidence="2 3">MA-22A</strain>
    </source>
</reference>